<keyword evidence="2" id="KW-0479">Metal-binding</keyword>
<evidence type="ECO:0000256" key="1">
    <source>
        <dbReference type="ARBA" id="ARBA00022750"/>
    </source>
</evidence>
<dbReference type="PANTHER" id="PTHR11439:SF495">
    <property type="entry name" value="REVERSE TRANSCRIPTASE, RNA-DEPENDENT DNA POLYMERASE-RELATED"/>
    <property type="match status" value="1"/>
</dbReference>
<dbReference type="InterPro" id="IPR025724">
    <property type="entry name" value="GAG-pre-integrase_dom"/>
</dbReference>
<dbReference type="CDD" id="cd09272">
    <property type="entry name" value="RNase_HI_RT_Ty1"/>
    <property type="match status" value="2"/>
</dbReference>
<dbReference type="Gene3D" id="4.10.60.10">
    <property type="entry name" value="Zinc finger, CCHC-type"/>
    <property type="match status" value="1"/>
</dbReference>
<proteinExistence type="predicted"/>
<keyword evidence="2" id="KW-0862">Zinc</keyword>
<gene>
    <name evidence="4" type="ORF">Tci_063289</name>
</gene>
<dbReference type="GO" id="GO:0003676">
    <property type="term" value="F:nucleic acid binding"/>
    <property type="evidence" value="ECO:0007669"/>
    <property type="project" value="InterPro"/>
</dbReference>
<dbReference type="SMART" id="SM00343">
    <property type="entry name" value="ZnF_C2HC"/>
    <property type="match status" value="1"/>
</dbReference>
<keyword evidence="1" id="KW-0378">Hydrolase</keyword>
<dbReference type="Pfam" id="PF07727">
    <property type="entry name" value="RVT_2"/>
    <property type="match status" value="1"/>
</dbReference>
<comment type="caution">
    <text evidence="4">The sequence shown here is derived from an EMBL/GenBank/DDBJ whole genome shotgun (WGS) entry which is preliminary data.</text>
</comment>
<dbReference type="Pfam" id="PF22936">
    <property type="entry name" value="Pol_BBD"/>
    <property type="match status" value="1"/>
</dbReference>
<dbReference type="InterPro" id="IPR013103">
    <property type="entry name" value="RVT_2"/>
</dbReference>
<dbReference type="Pfam" id="PF00098">
    <property type="entry name" value="zf-CCHC"/>
    <property type="match status" value="1"/>
</dbReference>
<protein>
    <submittedName>
        <fullName evidence="4">Copia protein</fullName>
    </submittedName>
</protein>
<dbReference type="SUPFAM" id="SSF57756">
    <property type="entry name" value="Retrovirus zinc finger-like domains"/>
    <property type="match status" value="1"/>
</dbReference>
<dbReference type="EMBL" id="BKCJ010010378">
    <property type="protein sequence ID" value="GEU91311.1"/>
    <property type="molecule type" value="Genomic_DNA"/>
</dbReference>
<reference evidence="4" key="1">
    <citation type="journal article" date="2019" name="Sci. Rep.">
        <title>Draft genome of Tanacetum cinerariifolium, the natural source of mosquito coil.</title>
        <authorList>
            <person name="Yamashiro T."/>
            <person name="Shiraishi A."/>
            <person name="Satake H."/>
            <person name="Nakayama K."/>
        </authorList>
    </citation>
    <scope>NUCLEOTIDE SEQUENCE</scope>
</reference>
<organism evidence="4">
    <name type="scientific">Tanacetum cinerariifolium</name>
    <name type="common">Dalmatian daisy</name>
    <name type="synonym">Chrysanthemum cinerariifolium</name>
    <dbReference type="NCBI Taxonomy" id="118510"/>
    <lineage>
        <taxon>Eukaryota</taxon>
        <taxon>Viridiplantae</taxon>
        <taxon>Streptophyta</taxon>
        <taxon>Embryophyta</taxon>
        <taxon>Tracheophyta</taxon>
        <taxon>Spermatophyta</taxon>
        <taxon>Magnoliopsida</taxon>
        <taxon>eudicotyledons</taxon>
        <taxon>Gunneridae</taxon>
        <taxon>Pentapetalae</taxon>
        <taxon>asterids</taxon>
        <taxon>campanulids</taxon>
        <taxon>Asterales</taxon>
        <taxon>Asteraceae</taxon>
        <taxon>Asteroideae</taxon>
        <taxon>Anthemideae</taxon>
        <taxon>Anthemidinae</taxon>
        <taxon>Tanacetum</taxon>
    </lineage>
</organism>
<dbReference type="Pfam" id="PF13976">
    <property type="entry name" value="gag_pre-integrs"/>
    <property type="match status" value="1"/>
</dbReference>
<evidence type="ECO:0000256" key="2">
    <source>
        <dbReference type="PROSITE-ProRule" id="PRU00047"/>
    </source>
</evidence>
<dbReference type="InterPro" id="IPR001878">
    <property type="entry name" value="Znf_CCHC"/>
</dbReference>
<keyword evidence="1" id="KW-0064">Aspartyl protease</keyword>
<dbReference type="InterPro" id="IPR036875">
    <property type="entry name" value="Znf_CCHC_sf"/>
</dbReference>
<dbReference type="GO" id="GO:0008270">
    <property type="term" value="F:zinc ion binding"/>
    <property type="evidence" value="ECO:0007669"/>
    <property type="project" value="UniProtKB-KW"/>
</dbReference>
<dbReference type="GO" id="GO:0004190">
    <property type="term" value="F:aspartic-type endopeptidase activity"/>
    <property type="evidence" value="ECO:0007669"/>
    <property type="project" value="UniProtKB-KW"/>
</dbReference>
<evidence type="ECO:0000313" key="4">
    <source>
        <dbReference type="EMBL" id="GEU91311.1"/>
    </source>
</evidence>
<keyword evidence="2" id="KW-0863">Zinc-finger</keyword>
<keyword evidence="1" id="KW-0645">Protease</keyword>
<dbReference type="AlphaFoldDB" id="A0A6L2NYD6"/>
<name>A0A6L2NYD6_TANCI</name>
<dbReference type="PROSITE" id="PS50158">
    <property type="entry name" value="ZF_CCHC"/>
    <property type="match status" value="1"/>
</dbReference>
<accession>A0A6L2NYD6</accession>
<feature type="domain" description="CCHC-type" evidence="3">
    <location>
        <begin position="498"/>
        <end position="513"/>
    </location>
</feature>
<dbReference type="InterPro" id="IPR043502">
    <property type="entry name" value="DNA/RNA_pol_sf"/>
</dbReference>
<dbReference type="PANTHER" id="PTHR11439">
    <property type="entry name" value="GAG-POL-RELATED RETROTRANSPOSON"/>
    <property type="match status" value="1"/>
</dbReference>
<sequence length="1255" mass="145559">MESCDPVGTSMEIKDKLDLDQNGTPVDVTKYRSMIGALMYLTSSRLDIVHATCLCARYQAKPTEKHLKEVKRNFHYLRGTINTGLWYTKDSGFELTGFLDADYAGCKDTFKSTFGEVQFLGEKLVSWSSKKQDCTALSTAEAEYVSLSACCAQVLWMQTQLTNYGFHLNKIPIYCDSKSTISISCNPVQHSRTKHIIVRYHFIKEHVEKDRFNYLVRRLGMRTLSPKELERLAKSQMLEEERESLSIKERSKLLIEFIDQRKKTLTAKRVEEKRNKPPTRAQQRTYMSNYIKNMGGYTLKQLKQYSFEEIKTLFDKTMKSIRKFVPMESEGQIADSKAGKGLSKEGKSLKRLAEEELGQEHQKKHKVKEDLSQERKTKKVKCLVESSEYRRFNSRNLKIWREITSLGEDYWELNFYILSTVKTEQFLNIQQLRHSRVCLLKTKLIMNQKKEAIHLILTGIGDEIYSTVDACKIAQEMWEAIERLQQGSPVVQQIRIQCFNCKEIGHFAKECRKPKRVKDSTYHKEKMLLCKQAEQGVTLQAEHVDWLADMDEEIDKQELEAHYYKTSKTQEESNWIRDSCLVSLETKQTEFEKYNACNDCTIDYDKLELVKEKHDELVKQSLLTKSHYKGLVKEKIKKIQTIHMLAPKGLTFIGRPSFANPLYLKKAQSEKPCLYEIPNDQSDPTNRLIFDREETSTLADKSQSKLNKDFMRPYDYTRLNSLYEIFKPASQGNHEQLAHTNEVRKKIWRKSFVKVKPNIFKNIDFLPVSKSISKSQKAYNVMTNNINHFKEIVNPAWVKHSIDHISLCAPTAHDIQILIKTCLIPLALKTWNDSIALVHELKQEMHADLKCTNHMTSNLSLLYNFVEKYLGTVRFGDDQFALIIGYGDLVQGNITINRVYYVEGLNHNVLLVGQFCDADLEVAFRKSTCFVRDLQGNNLLTGNRGSDLYTISLQELNTSTPICLMAKASQTQAWLWHRRLSHLNFDYINLLLKKDLVIGLPKLKYVKDQLCSSCEVSKAKRSSFKTKTVPSSKRWLNLLHIDLCAPMRVASINGKKYILEEVYVAQPDGFFDPDHPDKVYQLRKALYGLKQAPRAWTLNPPILARYLYQSGQFLGDKLVSWMSKNQDCTAMSSTEAEYVVLSASCAQVMWMRIHLKDYGFNHKKIPLYCDSQSAIVISCNPMQDYHTKHIHNQYQFIKEQVKNDIIELYFVRTEYQLADMFTKALPEDRFKYLVKRISMRCLTPAEIKVLENESA</sequence>
<evidence type="ECO:0000259" key="3">
    <source>
        <dbReference type="PROSITE" id="PS50158"/>
    </source>
</evidence>
<dbReference type="SUPFAM" id="SSF56672">
    <property type="entry name" value="DNA/RNA polymerases"/>
    <property type="match status" value="1"/>
</dbReference>
<dbReference type="InterPro" id="IPR054722">
    <property type="entry name" value="PolX-like_BBD"/>
</dbReference>